<protein>
    <recommendedName>
        <fullName evidence="3">YbaK/aminoacyl-tRNA synthetase-associated domain-containing protein</fullName>
    </recommendedName>
</protein>
<accession>A0ABP0QRQ2</accession>
<evidence type="ECO:0000313" key="2">
    <source>
        <dbReference type="Proteomes" id="UP001642464"/>
    </source>
</evidence>
<dbReference type="Proteomes" id="UP001642464">
    <property type="component" value="Unassembled WGS sequence"/>
</dbReference>
<proteinExistence type="predicted"/>
<sequence length="247" mass="26966">MKQSRVSTWTAVGVETFGVDGPDERCWYVPWTSLKRLGLRSFDLPALDRARNSSLVSEASFGWTIQSGGRRPSGESGAGLKLSAVLLAVESEPPYYEQSLEWRRDRLGAGAVEELCKSVVLENTKLDDASEPGRVRCVLVIVQYVAKLHKEKLIKVVQALEAARSLAPLGKKQYNMRLLEGAACEAITGCGHNAVTPLGQDLPMILSDGIAKLEHFWLGGGHVDLKLRLNTAEAIKTFEMTVADVTS</sequence>
<dbReference type="PANTHER" id="PTHR30411">
    <property type="entry name" value="CYTOPLASMIC PROTEIN"/>
    <property type="match status" value="1"/>
</dbReference>
<evidence type="ECO:0000313" key="1">
    <source>
        <dbReference type="EMBL" id="CAK9089781.1"/>
    </source>
</evidence>
<keyword evidence="2" id="KW-1185">Reference proteome</keyword>
<dbReference type="SUPFAM" id="SSF55826">
    <property type="entry name" value="YbaK/ProRS associated domain"/>
    <property type="match status" value="1"/>
</dbReference>
<comment type="caution">
    <text evidence="1">The sequence shown here is derived from an EMBL/GenBank/DDBJ whole genome shotgun (WGS) entry which is preliminary data.</text>
</comment>
<dbReference type="EMBL" id="CAXAMM010039895">
    <property type="protein sequence ID" value="CAK9089781.1"/>
    <property type="molecule type" value="Genomic_DNA"/>
</dbReference>
<reference evidence="1 2" key="1">
    <citation type="submission" date="2024-02" db="EMBL/GenBank/DDBJ databases">
        <authorList>
            <person name="Chen Y."/>
            <person name="Shah S."/>
            <person name="Dougan E. K."/>
            <person name="Thang M."/>
            <person name="Chan C."/>
        </authorList>
    </citation>
    <scope>NUCLEOTIDE SEQUENCE [LARGE SCALE GENOMIC DNA]</scope>
</reference>
<dbReference type="InterPro" id="IPR036754">
    <property type="entry name" value="YbaK/aa-tRNA-synt-asso_dom_sf"/>
</dbReference>
<dbReference type="Gene3D" id="3.90.960.10">
    <property type="entry name" value="YbaK/aminoacyl-tRNA synthetase-associated domain"/>
    <property type="match status" value="1"/>
</dbReference>
<dbReference type="PANTHER" id="PTHR30411:SF4">
    <property type="entry name" value="YBAK_AMINOACYL-TRNA SYNTHETASE-ASSOCIATED DOMAIN-CONTAINING PROTEIN"/>
    <property type="match status" value="1"/>
</dbReference>
<evidence type="ECO:0008006" key="3">
    <source>
        <dbReference type="Google" id="ProtNLM"/>
    </source>
</evidence>
<organism evidence="1 2">
    <name type="scientific">Durusdinium trenchii</name>
    <dbReference type="NCBI Taxonomy" id="1381693"/>
    <lineage>
        <taxon>Eukaryota</taxon>
        <taxon>Sar</taxon>
        <taxon>Alveolata</taxon>
        <taxon>Dinophyceae</taxon>
        <taxon>Suessiales</taxon>
        <taxon>Symbiodiniaceae</taxon>
        <taxon>Durusdinium</taxon>
    </lineage>
</organism>
<gene>
    <name evidence="1" type="ORF">SCF082_LOCUS42356</name>
</gene>
<dbReference type="CDD" id="cd04332">
    <property type="entry name" value="YbaK_like"/>
    <property type="match status" value="1"/>
</dbReference>
<name>A0ABP0QRQ2_9DINO</name>